<dbReference type="Gene3D" id="3.40.50.1360">
    <property type="match status" value="1"/>
</dbReference>
<evidence type="ECO:0000313" key="3">
    <source>
        <dbReference type="Proteomes" id="UP000001876"/>
    </source>
</evidence>
<evidence type="ECO:0000313" key="2">
    <source>
        <dbReference type="EMBL" id="EEH51893.1"/>
    </source>
</evidence>
<dbReference type="Proteomes" id="UP000001876">
    <property type="component" value="Unassembled WGS sequence"/>
</dbReference>
<dbReference type="EMBL" id="GG663750">
    <property type="protein sequence ID" value="EEH51893.1"/>
    <property type="molecule type" value="Genomic_DNA"/>
</dbReference>
<dbReference type="RefSeq" id="XP_003064271.1">
    <property type="nucleotide sequence ID" value="XM_003064225.1"/>
</dbReference>
<dbReference type="GeneID" id="9689712"/>
<feature type="compositionally biased region" description="Low complexity" evidence="1">
    <location>
        <begin position="49"/>
        <end position="58"/>
    </location>
</feature>
<feature type="region of interest" description="Disordered" evidence="1">
    <location>
        <begin position="1"/>
        <end position="59"/>
    </location>
</feature>
<accession>C1N8I3</accession>
<organism evidence="3">
    <name type="scientific">Micromonas pusilla (strain CCMP1545)</name>
    <name type="common">Picoplanktonic green alga</name>
    <dbReference type="NCBI Taxonomy" id="564608"/>
    <lineage>
        <taxon>Eukaryota</taxon>
        <taxon>Viridiplantae</taxon>
        <taxon>Chlorophyta</taxon>
        <taxon>Mamiellophyceae</taxon>
        <taxon>Mamiellales</taxon>
        <taxon>Mamiellaceae</taxon>
        <taxon>Micromonas</taxon>
    </lineage>
</organism>
<name>C1N8I3_MICPC</name>
<dbReference type="KEGG" id="mpp:MICPUCDRAFT_54096"/>
<protein>
    <submittedName>
        <fullName evidence="2">Predicted protein</fullName>
    </submittedName>
</protein>
<keyword evidence="3" id="KW-1185">Reference proteome</keyword>
<evidence type="ECO:0000256" key="1">
    <source>
        <dbReference type="SAM" id="MobiDB-lite"/>
    </source>
</evidence>
<dbReference type="AlphaFoldDB" id="C1N8I3"/>
<sequence length="110" mass="11772">MASTPRALRRAAATATASSSSSSSSTRLRHHRLVRSSSSSTRRRRRRLVAVASSSSASDASFEDALRAAANRAIDAHVESGDRVGIGHGAMTSMALDRIHERLNDEVRSI</sequence>
<reference evidence="2 3" key="1">
    <citation type="journal article" date="2009" name="Science">
        <title>Green evolution and dynamic adaptations revealed by genomes of the marine picoeukaryotes Micromonas.</title>
        <authorList>
            <person name="Worden A.Z."/>
            <person name="Lee J.H."/>
            <person name="Mock T."/>
            <person name="Rouze P."/>
            <person name="Simmons M.P."/>
            <person name="Aerts A.L."/>
            <person name="Allen A.E."/>
            <person name="Cuvelier M.L."/>
            <person name="Derelle E."/>
            <person name="Everett M.V."/>
            <person name="Foulon E."/>
            <person name="Grimwood J."/>
            <person name="Gundlach H."/>
            <person name="Henrissat B."/>
            <person name="Napoli C."/>
            <person name="McDonald S.M."/>
            <person name="Parker M.S."/>
            <person name="Rombauts S."/>
            <person name="Salamov A."/>
            <person name="Von Dassow P."/>
            <person name="Badger J.H."/>
            <person name="Coutinho P.M."/>
            <person name="Demir E."/>
            <person name="Dubchak I."/>
            <person name="Gentemann C."/>
            <person name="Eikrem W."/>
            <person name="Gready J.E."/>
            <person name="John U."/>
            <person name="Lanier W."/>
            <person name="Lindquist E.A."/>
            <person name="Lucas S."/>
            <person name="Mayer K.F."/>
            <person name="Moreau H."/>
            <person name="Not F."/>
            <person name="Otillar R."/>
            <person name="Panaud O."/>
            <person name="Pangilinan J."/>
            <person name="Paulsen I."/>
            <person name="Piegu B."/>
            <person name="Poliakov A."/>
            <person name="Robbens S."/>
            <person name="Schmutz J."/>
            <person name="Toulza E."/>
            <person name="Wyss T."/>
            <person name="Zelensky A."/>
            <person name="Zhou K."/>
            <person name="Armbrust E.V."/>
            <person name="Bhattacharya D."/>
            <person name="Goodenough U.W."/>
            <person name="Van de Peer Y."/>
            <person name="Grigoriev I.V."/>
        </authorList>
    </citation>
    <scope>NUCLEOTIDE SEQUENCE [LARGE SCALE GENOMIC DNA]</scope>
    <source>
        <strain evidence="2 3">CCMP1545</strain>
    </source>
</reference>
<proteinExistence type="predicted"/>
<gene>
    <name evidence="2" type="ORF">MICPUCDRAFT_54096</name>
</gene>
<feature type="compositionally biased region" description="Low complexity" evidence="1">
    <location>
        <begin position="10"/>
        <end position="26"/>
    </location>
</feature>